<keyword evidence="3" id="KW-1185">Reference proteome</keyword>
<sequence length="96" mass="10794">MVPQLPTALIRDAIAQDRLDEASELIGEHARQVQLAITDGRLDASRREAWQELLDQQRLLLTELQRARDESSEALKRMRGQRRGSDAYRRAAGGAG</sequence>
<accession>A0A0A0M6M7</accession>
<dbReference type="AlphaFoldDB" id="A0A0A0M6M7"/>
<dbReference type="Proteomes" id="UP000030003">
    <property type="component" value="Unassembled WGS sequence"/>
</dbReference>
<organism evidence="2 3">
    <name type="scientific">Lysobacter defluvii IMMIB APB-9 = DSM 18482</name>
    <dbReference type="NCBI Taxonomy" id="1385515"/>
    <lineage>
        <taxon>Bacteria</taxon>
        <taxon>Pseudomonadati</taxon>
        <taxon>Pseudomonadota</taxon>
        <taxon>Gammaproteobacteria</taxon>
        <taxon>Lysobacterales</taxon>
        <taxon>Lysobacteraceae</taxon>
        <taxon>Novilysobacter</taxon>
    </lineage>
</organism>
<reference evidence="2 3" key="1">
    <citation type="submission" date="2013-08" db="EMBL/GenBank/DDBJ databases">
        <title>Genomic analysis of Lysobacter defluvii.</title>
        <authorList>
            <person name="Wang Q."/>
            <person name="Wang G."/>
        </authorList>
    </citation>
    <scope>NUCLEOTIDE SEQUENCE [LARGE SCALE GENOMIC DNA]</scope>
    <source>
        <strain evidence="2 3">IMMIB APB-9</strain>
    </source>
</reference>
<name>A0A0A0M6M7_9GAMM</name>
<dbReference type="EMBL" id="AVBH01000054">
    <property type="protein sequence ID" value="KGO98735.1"/>
    <property type="molecule type" value="Genomic_DNA"/>
</dbReference>
<feature type="region of interest" description="Disordered" evidence="1">
    <location>
        <begin position="70"/>
        <end position="96"/>
    </location>
</feature>
<protein>
    <submittedName>
        <fullName evidence="2">Uncharacterized protein</fullName>
    </submittedName>
</protein>
<evidence type="ECO:0000256" key="1">
    <source>
        <dbReference type="SAM" id="MobiDB-lite"/>
    </source>
</evidence>
<gene>
    <name evidence="2" type="ORF">N791_13620</name>
</gene>
<dbReference type="STRING" id="1385515.GCA_000423325_00975"/>
<proteinExistence type="predicted"/>
<evidence type="ECO:0000313" key="3">
    <source>
        <dbReference type="Proteomes" id="UP000030003"/>
    </source>
</evidence>
<evidence type="ECO:0000313" key="2">
    <source>
        <dbReference type="EMBL" id="KGO98735.1"/>
    </source>
</evidence>
<comment type="caution">
    <text evidence="2">The sequence shown here is derived from an EMBL/GenBank/DDBJ whole genome shotgun (WGS) entry which is preliminary data.</text>
</comment>
<dbReference type="RefSeq" id="WP_027069429.1">
    <property type="nucleotide sequence ID" value="NZ_AUHT01000006.1"/>
</dbReference>
<dbReference type="OrthoDB" id="6024787at2"/>